<sequence length="232" mass="25270">MSICVAELKEVHSGMRDRYVTPHTNHRSWDLHHWISGLTSPALDTTNLRTVSGTQQQPSIPPHDCRMVRSTAEGLASLGNSSTIVLFTPVIAPAGSAKATNKTNGSADPFEPLGRALSRHHKRVRHVPYVPNIGFTETHDAFLSQADAVIVVICEPDAGKHEALANQVDFAEATRDGLEESSCAGSLILIQCGDARGTFWPDLSQFDNTLKCQSYDSNTAQQIARKLVESKK</sequence>
<reference evidence="1" key="2">
    <citation type="journal article" date="2022" name="Microb. Genom.">
        <title>A chromosome-scale genome assembly of the tomato pathogen Cladosporium fulvum reveals a compartmentalized genome architecture and the presence of a dispensable chromosome.</title>
        <authorList>
            <person name="Zaccaron A.Z."/>
            <person name="Chen L.H."/>
            <person name="Samaras A."/>
            <person name="Stergiopoulos I."/>
        </authorList>
    </citation>
    <scope>NUCLEOTIDE SEQUENCE</scope>
    <source>
        <strain evidence="1">Race5_Kim</strain>
    </source>
</reference>
<dbReference type="GeneID" id="71983592"/>
<protein>
    <submittedName>
        <fullName evidence="1">Uncharacterized protein</fullName>
    </submittedName>
</protein>
<name>A0A9Q8LCU5_PASFU</name>
<dbReference type="Proteomes" id="UP000756132">
    <property type="component" value="Chromosome 2"/>
</dbReference>
<dbReference type="OMA" id="VICEPQH"/>
<accession>A0A9Q8LCU5</accession>
<organism evidence="1 2">
    <name type="scientific">Passalora fulva</name>
    <name type="common">Tomato leaf mold</name>
    <name type="synonym">Cladosporium fulvum</name>
    <dbReference type="NCBI Taxonomy" id="5499"/>
    <lineage>
        <taxon>Eukaryota</taxon>
        <taxon>Fungi</taxon>
        <taxon>Dikarya</taxon>
        <taxon>Ascomycota</taxon>
        <taxon>Pezizomycotina</taxon>
        <taxon>Dothideomycetes</taxon>
        <taxon>Dothideomycetidae</taxon>
        <taxon>Mycosphaerellales</taxon>
        <taxon>Mycosphaerellaceae</taxon>
        <taxon>Fulvia</taxon>
    </lineage>
</organism>
<dbReference type="RefSeq" id="XP_047758744.1">
    <property type="nucleotide sequence ID" value="XM_047902862.1"/>
</dbReference>
<dbReference type="AlphaFoldDB" id="A0A9Q8LCU5"/>
<dbReference type="KEGG" id="ffu:CLAFUR5_03714"/>
<dbReference type="EMBL" id="CP090164">
    <property type="protein sequence ID" value="UJO14378.1"/>
    <property type="molecule type" value="Genomic_DNA"/>
</dbReference>
<proteinExistence type="predicted"/>
<dbReference type="OrthoDB" id="47059at2759"/>
<evidence type="ECO:0000313" key="1">
    <source>
        <dbReference type="EMBL" id="UJO14378.1"/>
    </source>
</evidence>
<gene>
    <name evidence="1" type="ORF">CLAFUR5_03714</name>
</gene>
<keyword evidence="2" id="KW-1185">Reference proteome</keyword>
<reference evidence="1" key="1">
    <citation type="submission" date="2021-12" db="EMBL/GenBank/DDBJ databases">
        <authorList>
            <person name="Zaccaron A."/>
            <person name="Stergiopoulos I."/>
        </authorList>
    </citation>
    <scope>NUCLEOTIDE SEQUENCE</scope>
    <source>
        <strain evidence="1">Race5_Kim</strain>
    </source>
</reference>
<evidence type="ECO:0000313" key="2">
    <source>
        <dbReference type="Proteomes" id="UP000756132"/>
    </source>
</evidence>